<dbReference type="Pfam" id="PF04063">
    <property type="entry name" value="DUF383"/>
    <property type="match status" value="1"/>
</dbReference>
<name>A0A7R8V5W6_HERIL</name>
<dbReference type="Gene3D" id="1.25.10.10">
    <property type="entry name" value="Leucine-rich Repeat Variant"/>
    <property type="match status" value="1"/>
</dbReference>
<dbReference type="Pfam" id="PF04064">
    <property type="entry name" value="DUF384"/>
    <property type="match status" value="1"/>
</dbReference>
<comment type="similarity">
    <text evidence="1">Belongs to the HGH1 family.</text>
</comment>
<accession>A0A7R8V5W6</accession>
<feature type="domain" description="Protein HGH1 N-terminal" evidence="3">
    <location>
        <begin position="102"/>
        <end position="274"/>
    </location>
</feature>
<proteinExistence type="inferred from homology"/>
<organism evidence="5 6">
    <name type="scientific">Hermetia illucens</name>
    <name type="common">Black soldier fly</name>
    <dbReference type="NCBI Taxonomy" id="343691"/>
    <lineage>
        <taxon>Eukaryota</taxon>
        <taxon>Metazoa</taxon>
        <taxon>Ecdysozoa</taxon>
        <taxon>Arthropoda</taxon>
        <taxon>Hexapoda</taxon>
        <taxon>Insecta</taxon>
        <taxon>Pterygota</taxon>
        <taxon>Neoptera</taxon>
        <taxon>Endopterygota</taxon>
        <taxon>Diptera</taxon>
        <taxon>Brachycera</taxon>
        <taxon>Stratiomyomorpha</taxon>
        <taxon>Stratiomyidae</taxon>
        <taxon>Hermetiinae</taxon>
        <taxon>Hermetia</taxon>
    </lineage>
</organism>
<dbReference type="FunCoup" id="A0A7R8V5W6">
    <property type="interactions" value="1582"/>
</dbReference>
<evidence type="ECO:0000256" key="2">
    <source>
        <dbReference type="ARBA" id="ARBA00014076"/>
    </source>
</evidence>
<dbReference type="InterPro" id="IPR016024">
    <property type="entry name" value="ARM-type_fold"/>
</dbReference>
<dbReference type="InterPro" id="IPR007205">
    <property type="entry name" value="Protein_HGH1_N"/>
</dbReference>
<dbReference type="OrthoDB" id="338814at2759"/>
<dbReference type="InParanoid" id="A0A7R8V5W6"/>
<reference evidence="5 6" key="1">
    <citation type="submission" date="2020-11" db="EMBL/GenBank/DDBJ databases">
        <authorList>
            <person name="Wallbank WR R."/>
            <person name="Pardo Diaz C."/>
            <person name="Kozak K."/>
            <person name="Martin S."/>
            <person name="Jiggins C."/>
            <person name="Moest M."/>
            <person name="Warren A I."/>
            <person name="Generalovic N T."/>
            <person name="Byers J.R.P. K."/>
            <person name="Montejo-Kovacevich G."/>
            <person name="Yen C E."/>
        </authorList>
    </citation>
    <scope>NUCLEOTIDE SEQUENCE [LARGE SCALE GENOMIC DNA]</scope>
</reference>
<dbReference type="InterPro" id="IPR039717">
    <property type="entry name" value="Hgh1"/>
</dbReference>
<evidence type="ECO:0000256" key="1">
    <source>
        <dbReference type="ARBA" id="ARBA00006712"/>
    </source>
</evidence>
<evidence type="ECO:0000259" key="3">
    <source>
        <dbReference type="Pfam" id="PF04063"/>
    </source>
</evidence>
<dbReference type="InterPro" id="IPR011989">
    <property type="entry name" value="ARM-like"/>
</dbReference>
<dbReference type="Proteomes" id="UP000594454">
    <property type="component" value="Chromosome 6"/>
</dbReference>
<dbReference type="EMBL" id="LR899014">
    <property type="protein sequence ID" value="CAD7092692.1"/>
    <property type="molecule type" value="Genomic_DNA"/>
</dbReference>
<gene>
    <name evidence="5" type="ORF">HERILL_LOCUS15030</name>
</gene>
<dbReference type="AlphaFoldDB" id="A0A7R8V5W6"/>
<keyword evidence="6" id="KW-1185">Reference proteome</keyword>
<protein>
    <recommendedName>
        <fullName evidence="2">Protein HGH1 homolog</fullName>
    </recommendedName>
</protein>
<dbReference type="InterPro" id="IPR007206">
    <property type="entry name" value="Protein_HGH1_C"/>
</dbReference>
<dbReference type="SUPFAM" id="SSF48371">
    <property type="entry name" value="ARM repeat"/>
    <property type="match status" value="1"/>
</dbReference>
<evidence type="ECO:0000313" key="6">
    <source>
        <dbReference type="Proteomes" id="UP000594454"/>
    </source>
</evidence>
<evidence type="ECO:0000313" key="5">
    <source>
        <dbReference type="EMBL" id="CAD7092692.1"/>
    </source>
</evidence>
<dbReference type="PANTHER" id="PTHR13387:SF9">
    <property type="entry name" value="PROTEIN HGH1 HOMOLOG"/>
    <property type="match status" value="1"/>
</dbReference>
<dbReference type="PANTHER" id="PTHR13387">
    <property type="entry name" value="PROTEIN HGH1 HOMOLOG"/>
    <property type="match status" value="1"/>
</dbReference>
<sequence length="365" mass="41445">MEELRELLQFLDLNQRLDLKAVALSHVLSLTGSAEGRKLILEFPELMQAVVKLTTDKTHTIAKDATLALINLTGDESGAVTLHEACQSCPETSGIIPWSLEQIVDEKSKLADPWCMVLSNLSRAESLSTKVLDEIDKDEKLILLLANAFSRIGYNKEAKLHYIASIFCNLTQSSRGRKLLCESKHNLLQKLLPFISYQDNIIRRGGIIGVLKNICFDPVYHDILLKDHDGILCSLLTPLAGPEEFTEEENDKLPVELQYLGEDKLREEDPDLRKMLLESLLQLCATKKYREFLRSKGTYEILREYHKWEAKVGGDREALLACENVVDILIRKEDEIGVDNIRDVDIPSHLGEKFIEDDKNFIEDK</sequence>
<evidence type="ECO:0000259" key="4">
    <source>
        <dbReference type="Pfam" id="PF04064"/>
    </source>
</evidence>
<feature type="domain" description="Protein HGH1 C-terminal" evidence="4">
    <location>
        <begin position="279"/>
        <end position="336"/>
    </location>
</feature>
<dbReference type="OMA" id="MCILLTN"/>